<dbReference type="Pfam" id="PF07661">
    <property type="entry name" value="MORN_2"/>
    <property type="match status" value="2"/>
</dbReference>
<gene>
    <name evidence="2" type="ORF">KM029_11885</name>
</gene>
<dbReference type="Proteomes" id="UP000682802">
    <property type="component" value="Chromosome 1"/>
</dbReference>
<keyword evidence="3" id="KW-1185">Reference proteome</keyword>
<dbReference type="Gene3D" id="3.90.930.1">
    <property type="match status" value="1"/>
</dbReference>
<name>A0ABX8GS16_9BACT</name>
<accession>A0ABX8GS16</accession>
<evidence type="ECO:0008006" key="4">
    <source>
        <dbReference type="Google" id="ProtNLM"/>
    </source>
</evidence>
<reference evidence="2 3" key="1">
    <citation type="submission" date="2021-05" db="EMBL/GenBank/DDBJ databases">
        <title>Comparative genomic studies on the polysaccharide-degrading batcterial strains of the Flammeovirga genus.</title>
        <authorList>
            <person name="Zewei F."/>
            <person name="Zheng Z."/>
            <person name="Yu L."/>
            <person name="Ruyue G."/>
            <person name="Yanhong M."/>
            <person name="Yuanyuan C."/>
            <person name="Jingyan G."/>
            <person name="Wenjun H."/>
        </authorList>
    </citation>
    <scope>NUCLEOTIDE SEQUENCE [LARGE SCALE GENOMIC DNA]</scope>
    <source>
        <strain evidence="2 3">YS10</strain>
    </source>
</reference>
<protein>
    <recommendedName>
        <fullName evidence="4">Toxin-antitoxin system YwqK family antitoxin</fullName>
    </recommendedName>
</protein>
<dbReference type="RefSeq" id="WP_205125434.1">
    <property type="nucleotide sequence ID" value="NZ_CP076128.1"/>
</dbReference>
<organism evidence="2 3">
    <name type="scientific">Flammeovirga kamogawensis</name>
    <dbReference type="NCBI Taxonomy" id="373891"/>
    <lineage>
        <taxon>Bacteria</taxon>
        <taxon>Pseudomonadati</taxon>
        <taxon>Bacteroidota</taxon>
        <taxon>Cytophagia</taxon>
        <taxon>Cytophagales</taxon>
        <taxon>Flammeovirgaceae</taxon>
        <taxon>Flammeovirga</taxon>
    </lineage>
</organism>
<sequence>MKRLLFLFLPLIITLSCDTIENSENNNSEMPQRAEVAKKTKPKSKEGLIVTYHSGTKVKRTEINYQRGKKNGLAKVYYENGNVRQAIDYVNDFKHGMAKEYYKDGTIYRKAFYDNNVVQRRNYYYKDGTLKSDVPYYKGKETFGLKEYSKSGKLLKVYPKILIKENDDTALYDKYVLELTLSQKRKGVKFFIAQDDKKPVRTSSTDDDNLYFLPMIKGRGVLEIPIPKGNYAMKKFTFYVEYVTYSGRKRLDKIDYNFHVTNY</sequence>
<dbReference type="PROSITE" id="PS51257">
    <property type="entry name" value="PROKAR_LIPOPROTEIN"/>
    <property type="match status" value="1"/>
</dbReference>
<dbReference type="InterPro" id="IPR011652">
    <property type="entry name" value="MORN_2"/>
</dbReference>
<evidence type="ECO:0000313" key="2">
    <source>
        <dbReference type="EMBL" id="QWG06062.1"/>
    </source>
</evidence>
<dbReference type="SUPFAM" id="SSF82185">
    <property type="entry name" value="Histone H3 K4-specific methyltransferase SET7/9 N-terminal domain"/>
    <property type="match status" value="1"/>
</dbReference>
<evidence type="ECO:0000256" key="1">
    <source>
        <dbReference type="SAM" id="MobiDB-lite"/>
    </source>
</evidence>
<feature type="region of interest" description="Disordered" evidence="1">
    <location>
        <begin position="23"/>
        <end position="42"/>
    </location>
</feature>
<evidence type="ECO:0000313" key="3">
    <source>
        <dbReference type="Proteomes" id="UP000682802"/>
    </source>
</evidence>
<dbReference type="EMBL" id="CP076128">
    <property type="protein sequence ID" value="QWG06062.1"/>
    <property type="molecule type" value="Genomic_DNA"/>
</dbReference>
<proteinExistence type="predicted"/>